<evidence type="ECO:0000313" key="6">
    <source>
        <dbReference type="Proteomes" id="UP001189429"/>
    </source>
</evidence>
<proteinExistence type="inferred from homology"/>
<dbReference type="InterPro" id="IPR001360">
    <property type="entry name" value="Glyco_hydro_1"/>
</dbReference>
<evidence type="ECO:0008006" key="7">
    <source>
        <dbReference type="Google" id="ProtNLM"/>
    </source>
</evidence>
<feature type="non-terminal residue" evidence="5">
    <location>
        <position position="1"/>
    </location>
</feature>
<name>A0ABN9V1H9_9DINO</name>
<dbReference type="InterPro" id="IPR017853">
    <property type="entry name" value="GH"/>
</dbReference>
<comment type="similarity">
    <text evidence="1 4">Belongs to the glycosyl hydrolase 1 family.</text>
</comment>
<dbReference type="EMBL" id="CAUYUJ010016552">
    <property type="protein sequence ID" value="CAK0866597.1"/>
    <property type="molecule type" value="Genomic_DNA"/>
</dbReference>
<protein>
    <recommendedName>
        <fullName evidence="7">Beta-glucosidase</fullName>
    </recommendedName>
</protein>
<dbReference type="Proteomes" id="UP001189429">
    <property type="component" value="Unassembled WGS sequence"/>
</dbReference>
<sequence>DGRSPCIWDTFCAVEGKVKNNDNGTTACDHYHRWKEDVALMKKLGLPAYRFSIAWSRLLPEGRGEVNPKGVEFYNNLINELIANKITPLVTIYHWDLPECLDKEYGGWLSPKIIDDFEYYSKVCFQCFGDRVKNWITFNEPWCSTVLGYCNGEMAPGHKDKPDTE</sequence>
<dbReference type="SUPFAM" id="SSF51445">
    <property type="entry name" value="(Trans)glycosidases"/>
    <property type="match status" value="1"/>
</dbReference>
<evidence type="ECO:0000256" key="4">
    <source>
        <dbReference type="RuleBase" id="RU003690"/>
    </source>
</evidence>
<comment type="caution">
    <text evidence="5">The sequence shown here is derived from an EMBL/GenBank/DDBJ whole genome shotgun (WGS) entry which is preliminary data.</text>
</comment>
<evidence type="ECO:0000256" key="3">
    <source>
        <dbReference type="ARBA" id="ARBA00023295"/>
    </source>
</evidence>
<gene>
    <name evidence="5" type="ORF">PCOR1329_LOCUS53743</name>
</gene>
<keyword evidence="2" id="KW-0378">Hydrolase</keyword>
<dbReference type="PANTHER" id="PTHR10353">
    <property type="entry name" value="GLYCOSYL HYDROLASE"/>
    <property type="match status" value="1"/>
</dbReference>
<keyword evidence="6" id="KW-1185">Reference proteome</keyword>
<organism evidence="5 6">
    <name type="scientific">Prorocentrum cordatum</name>
    <dbReference type="NCBI Taxonomy" id="2364126"/>
    <lineage>
        <taxon>Eukaryota</taxon>
        <taxon>Sar</taxon>
        <taxon>Alveolata</taxon>
        <taxon>Dinophyceae</taxon>
        <taxon>Prorocentrales</taxon>
        <taxon>Prorocentraceae</taxon>
        <taxon>Prorocentrum</taxon>
    </lineage>
</organism>
<evidence type="ECO:0000256" key="2">
    <source>
        <dbReference type="ARBA" id="ARBA00022801"/>
    </source>
</evidence>
<feature type="non-terminal residue" evidence="5">
    <location>
        <position position="165"/>
    </location>
</feature>
<keyword evidence="3" id="KW-0326">Glycosidase</keyword>
<dbReference type="Gene3D" id="3.20.20.80">
    <property type="entry name" value="Glycosidases"/>
    <property type="match status" value="1"/>
</dbReference>
<dbReference type="PANTHER" id="PTHR10353:SF36">
    <property type="entry name" value="LP05116P"/>
    <property type="match status" value="1"/>
</dbReference>
<reference evidence="5" key="1">
    <citation type="submission" date="2023-10" db="EMBL/GenBank/DDBJ databases">
        <authorList>
            <person name="Chen Y."/>
            <person name="Shah S."/>
            <person name="Dougan E. K."/>
            <person name="Thang M."/>
            <person name="Chan C."/>
        </authorList>
    </citation>
    <scope>NUCLEOTIDE SEQUENCE [LARGE SCALE GENOMIC DNA]</scope>
</reference>
<evidence type="ECO:0000313" key="5">
    <source>
        <dbReference type="EMBL" id="CAK0866597.1"/>
    </source>
</evidence>
<dbReference type="Pfam" id="PF00232">
    <property type="entry name" value="Glyco_hydro_1"/>
    <property type="match status" value="1"/>
</dbReference>
<evidence type="ECO:0000256" key="1">
    <source>
        <dbReference type="ARBA" id="ARBA00010838"/>
    </source>
</evidence>
<accession>A0ABN9V1H9</accession>